<protein>
    <submittedName>
        <fullName evidence="6">Metallophosphoesterase</fullName>
    </submittedName>
</protein>
<keyword evidence="1" id="KW-0479">Metal-binding</keyword>
<dbReference type="EMBL" id="BAAARJ010000027">
    <property type="protein sequence ID" value="GAA2636671.1"/>
    <property type="molecule type" value="Genomic_DNA"/>
</dbReference>
<accession>A0ABP6D6E0</accession>
<evidence type="ECO:0000313" key="6">
    <source>
        <dbReference type="EMBL" id="GAA2636671.1"/>
    </source>
</evidence>
<dbReference type="RefSeq" id="WP_344570346.1">
    <property type="nucleotide sequence ID" value="NZ_BAAARJ010000027.1"/>
</dbReference>
<dbReference type="Pfam" id="PF00149">
    <property type="entry name" value="Metallophos"/>
    <property type="match status" value="1"/>
</dbReference>
<reference evidence="7" key="1">
    <citation type="journal article" date="2019" name="Int. J. Syst. Evol. Microbiol.">
        <title>The Global Catalogue of Microorganisms (GCM) 10K type strain sequencing project: providing services to taxonomists for standard genome sequencing and annotation.</title>
        <authorList>
            <consortium name="The Broad Institute Genomics Platform"/>
            <consortium name="The Broad Institute Genome Sequencing Center for Infectious Disease"/>
            <person name="Wu L."/>
            <person name="Ma J."/>
        </authorList>
    </citation>
    <scope>NUCLEOTIDE SEQUENCE [LARGE SCALE GENOMIC DNA]</scope>
    <source>
        <strain evidence="7">JCM 16373</strain>
    </source>
</reference>
<sequence>MFAFAQLSDIHLGQDREGDGGTRARERTERVLAGLAALPGSLDAVLLTGDIADHGEEAEYALAAKLFADHGVLPLICPGNHDARGPYRAKLLGGDAADRSPVNQAHHLLAATFLMCDSSVPGKGHGSLDDATLAWLDQALAGAPRDTPAFVCFHHPPVPLHGQYVDPIRQFGQERLAAVVGRHPQVAGLLCGHSHTPAVTTFAGLPLVAAPGVVSTLKMPWEDEAGGPVDYELPPLIAYHVYDDERRLTTHFRVVR</sequence>
<dbReference type="InterPro" id="IPR029052">
    <property type="entry name" value="Metallo-depent_PP-like"/>
</dbReference>
<keyword evidence="2" id="KW-0378">Hydrolase</keyword>
<dbReference type="Proteomes" id="UP001501447">
    <property type="component" value="Unassembled WGS sequence"/>
</dbReference>
<gene>
    <name evidence="6" type="ORF">GCM10009863_61560</name>
</gene>
<comment type="similarity">
    <text evidence="4">Belongs to the cyclic nucleotide phosphodiesterase class-III family.</text>
</comment>
<evidence type="ECO:0000256" key="4">
    <source>
        <dbReference type="ARBA" id="ARBA00025742"/>
    </source>
</evidence>
<dbReference type="InterPro" id="IPR026575">
    <property type="entry name" value="GpdQ/CpdA-like"/>
</dbReference>
<dbReference type="PANTHER" id="PTHR42988">
    <property type="entry name" value="PHOSPHOHYDROLASE"/>
    <property type="match status" value="1"/>
</dbReference>
<comment type="caution">
    <text evidence="6">The sequence shown here is derived from an EMBL/GenBank/DDBJ whole genome shotgun (WGS) entry which is preliminary data.</text>
</comment>
<proteinExistence type="inferred from homology"/>
<dbReference type="InterPro" id="IPR004843">
    <property type="entry name" value="Calcineurin-like_PHP"/>
</dbReference>
<evidence type="ECO:0000256" key="2">
    <source>
        <dbReference type="ARBA" id="ARBA00022801"/>
    </source>
</evidence>
<evidence type="ECO:0000259" key="5">
    <source>
        <dbReference type="Pfam" id="PF00149"/>
    </source>
</evidence>
<keyword evidence="7" id="KW-1185">Reference proteome</keyword>
<evidence type="ECO:0000256" key="3">
    <source>
        <dbReference type="ARBA" id="ARBA00023004"/>
    </source>
</evidence>
<evidence type="ECO:0000313" key="7">
    <source>
        <dbReference type="Proteomes" id="UP001501447"/>
    </source>
</evidence>
<evidence type="ECO:0000256" key="1">
    <source>
        <dbReference type="ARBA" id="ARBA00022723"/>
    </source>
</evidence>
<dbReference type="PANTHER" id="PTHR42988:SF2">
    <property type="entry name" value="CYCLIC NUCLEOTIDE PHOSPHODIESTERASE CBUA0032-RELATED"/>
    <property type="match status" value="1"/>
</dbReference>
<dbReference type="Gene3D" id="3.60.21.10">
    <property type="match status" value="1"/>
</dbReference>
<name>A0ABP6D6E0_9ACTN</name>
<dbReference type="CDD" id="cd07402">
    <property type="entry name" value="MPP_GpdQ"/>
    <property type="match status" value="1"/>
</dbReference>
<keyword evidence="3" id="KW-0408">Iron</keyword>
<dbReference type="SUPFAM" id="SSF56300">
    <property type="entry name" value="Metallo-dependent phosphatases"/>
    <property type="match status" value="1"/>
</dbReference>
<dbReference type="InterPro" id="IPR050884">
    <property type="entry name" value="CNP_phosphodiesterase-III"/>
</dbReference>
<feature type="domain" description="Calcineurin-like phosphoesterase" evidence="5">
    <location>
        <begin position="4"/>
        <end position="197"/>
    </location>
</feature>
<organism evidence="6 7">
    <name type="scientific">Streptomyces axinellae</name>
    <dbReference type="NCBI Taxonomy" id="552788"/>
    <lineage>
        <taxon>Bacteria</taxon>
        <taxon>Bacillati</taxon>
        <taxon>Actinomycetota</taxon>
        <taxon>Actinomycetes</taxon>
        <taxon>Kitasatosporales</taxon>
        <taxon>Streptomycetaceae</taxon>
        <taxon>Streptomyces</taxon>
    </lineage>
</organism>